<dbReference type="Pfam" id="PF02991">
    <property type="entry name" value="ATG8"/>
    <property type="match status" value="1"/>
</dbReference>
<dbReference type="SUPFAM" id="SSF54236">
    <property type="entry name" value="Ubiquitin-like"/>
    <property type="match status" value="1"/>
</dbReference>
<accession>A0A6C0LLG5</accession>
<evidence type="ECO:0000256" key="3">
    <source>
        <dbReference type="ARBA" id="ARBA00023288"/>
    </source>
</evidence>
<comment type="subcellular location">
    <subcellularLocation>
        <location evidence="1">Membrane</location>
    </subcellularLocation>
</comment>
<reference evidence="4" key="1">
    <citation type="journal article" date="2020" name="Nature">
        <title>Giant virus diversity and host interactions through global metagenomics.</title>
        <authorList>
            <person name="Schulz F."/>
            <person name="Roux S."/>
            <person name="Paez-Espino D."/>
            <person name="Jungbluth S."/>
            <person name="Walsh D.A."/>
            <person name="Denef V.J."/>
            <person name="McMahon K.D."/>
            <person name="Konstantinidis K.T."/>
            <person name="Eloe-Fadrosh E.A."/>
            <person name="Kyrpides N.C."/>
            <person name="Woyke T."/>
        </authorList>
    </citation>
    <scope>NUCLEOTIDE SEQUENCE</scope>
    <source>
        <strain evidence="4">GVMAG-M-3300027833-19</strain>
    </source>
</reference>
<dbReference type="InterPro" id="IPR004241">
    <property type="entry name" value="Atg8-like"/>
</dbReference>
<proteinExistence type="predicted"/>
<organism evidence="4">
    <name type="scientific">viral metagenome</name>
    <dbReference type="NCBI Taxonomy" id="1070528"/>
    <lineage>
        <taxon>unclassified sequences</taxon>
        <taxon>metagenomes</taxon>
        <taxon>organismal metagenomes</taxon>
    </lineage>
</organism>
<dbReference type="Gene3D" id="3.10.20.90">
    <property type="entry name" value="Phosphatidylinositol 3-kinase Catalytic Subunit, Chain A, domain 1"/>
    <property type="match status" value="1"/>
</dbReference>
<evidence type="ECO:0000256" key="2">
    <source>
        <dbReference type="ARBA" id="ARBA00023136"/>
    </source>
</evidence>
<keyword evidence="2" id="KW-0472">Membrane</keyword>
<sequence>MREFKYQQNKTLKTRIDESTRILSKHPDKIPIIIEKGGNDITIPDIDRTKYLCPDDLSVGQFVYVIRRRINLPPEKAMFIFIGSKNLLPPTSETMSTLYKDHKNKDGFLYINYFGENTYG</sequence>
<evidence type="ECO:0008006" key="5">
    <source>
        <dbReference type="Google" id="ProtNLM"/>
    </source>
</evidence>
<protein>
    <recommendedName>
        <fullName evidence="5">Autophagy-related protein</fullName>
    </recommendedName>
</protein>
<keyword evidence="3" id="KW-0449">Lipoprotein</keyword>
<dbReference type="InterPro" id="IPR029071">
    <property type="entry name" value="Ubiquitin-like_domsf"/>
</dbReference>
<name>A0A6C0LLG5_9ZZZZ</name>
<dbReference type="AlphaFoldDB" id="A0A6C0LLG5"/>
<dbReference type="PANTHER" id="PTHR10969">
    <property type="entry name" value="MICROTUBULE-ASSOCIATED PROTEINS 1A/1B LIGHT CHAIN 3-RELATED"/>
    <property type="match status" value="1"/>
</dbReference>
<dbReference type="EMBL" id="MN740509">
    <property type="protein sequence ID" value="QHU30541.1"/>
    <property type="molecule type" value="Genomic_DNA"/>
</dbReference>
<evidence type="ECO:0000256" key="1">
    <source>
        <dbReference type="ARBA" id="ARBA00004370"/>
    </source>
</evidence>
<evidence type="ECO:0000313" key="4">
    <source>
        <dbReference type="EMBL" id="QHU30541.1"/>
    </source>
</evidence>
<dbReference type="GO" id="GO:0016020">
    <property type="term" value="C:membrane"/>
    <property type="evidence" value="ECO:0007669"/>
    <property type="project" value="UniProtKB-SubCell"/>
</dbReference>